<gene>
    <name evidence="1" type="ORF">BDR25DRAFT_356353</name>
</gene>
<dbReference type="EMBL" id="MU003511">
    <property type="protein sequence ID" value="KAF2469620.1"/>
    <property type="molecule type" value="Genomic_DNA"/>
</dbReference>
<keyword evidence="2" id="KW-1185">Reference proteome</keyword>
<name>A0ACB6QRV2_9PLEO</name>
<reference evidence="1" key="1">
    <citation type="journal article" date="2020" name="Stud. Mycol.">
        <title>101 Dothideomycetes genomes: a test case for predicting lifestyles and emergence of pathogens.</title>
        <authorList>
            <person name="Haridas S."/>
            <person name="Albert R."/>
            <person name="Binder M."/>
            <person name="Bloem J."/>
            <person name="Labutti K."/>
            <person name="Salamov A."/>
            <person name="Andreopoulos B."/>
            <person name="Baker S."/>
            <person name="Barry K."/>
            <person name="Bills G."/>
            <person name="Bluhm B."/>
            <person name="Cannon C."/>
            <person name="Castanera R."/>
            <person name="Culley D."/>
            <person name="Daum C."/>
            <person name="Ezra D."/>
            <person name="Gonzalez J."/>
            <person name="Henrissat B."/>
            <person name="Kuo A."/>
            <person name="Liang C."/>
            <person name="Lipzen A."/>
            <person name="Lutzoni F."/>
            <person name="Magnuson J."/>
            <person name="Mondo S."/>
            <person name="Nolan M."/>
            <person name="Ohm R."/>
            <person name="Pangilinan J."/>
            <person name="Park H.-J."/>
            <person name="Ramirez L."/>
            <person name="Alfaro M."/>
            <person name="Sun H."/>
            <person name="Tritt A."/>
            <person name="Yoshinaga Y."/>
            <person name="Zwiers L.-H."/>
            <person name="Turgeon B."/>
            <person name="Goodwin S."/>
            <person name="Spatafora J."/>
            <person name="Crous P."/>
            <person name="Grigoriev I."/>
        </authorList>
    </citation>
    <scope>NUCLEOTIDE SEQUENCE</scope>
    <source>
        <strain evidence="1">ATCC 200398</strain>
    </source>
</reference>
<evidence type="ECO:0000313" key="2">
    <source>
        <dbReference type="Proteomes" id="UP000799755"/>
    </source>
</evidence>
<sequence length="262" mass="29767">MCQPAPRGTPIFTISYNLDTDIPDLVNVGYGRPPIPASVASVYLTRIRGIVASFSSIQWFSASRPARPYGYFTNNVRWVLIKIIARWNSKKCVSHLMALPFIPLQLLEIIRATTINMFFCGEEDDSLGLGLNTAVLIYRQGFLFLEVFERFEFELFRSDTLEARARAAKRCRCSIVDQTILGKTIAGISKYLETQDSYEAVIFVNCPWAVREYNSFDCTYFRLLLLYTGSKLNYGSTNYQICGMAHAQQGTKDLAAWENPLR</sequence>
<comment type="caution">
    <text evidence="1">The sequence shown here is derived from an EMBL/GenBank/DDBJ whole genome shotgun (WGS) entry which is preliminary data.</text>
</comment>
<accession>A0ACB6QRV2</accession>
<protein>
    <submittedName>
        <fullName evidence="1">Uncharacterized protein</fullName>
    </submittedName>
</protein>
<evidence type="ECO:0000313" key="1">
    <source>
        <dbReference type="EMBL" id="KAF2469620.1"/>
    </source>
</evidence>
<proteinExistence type="predicted"/>
<dbReference type="Proteomes" id="UP000799755">
    <property type="component" value="Unassembled WGS sequence"/>
</dbReference>
<organism evidence="1 2">
    <name type="scientific">Lindgomyces ingoldianus</name>
    <dbReference type="NCBI Taxonomy" id="673940"/>
    <lineage>
        <taxon>Eukaryota</taxon>
        <taxon>Fungi</taxon>
        <taxon>Dikarya</taxon>
        <taxon>Ascomycota</taxon>
        <taxon>Pezizomycotina</taxon>
        <taxon>Dothideomycetes</taxon>
        <taxon>Pleosporomycetidae</taxon>
        <taxon>Pleosporales</taxon>
        <taxon>Lindgomycetaceae</taxon>
        <taxon>Lindgomyces</taxon>
    </lineage>
</organism>